<dbReference type="SUPFAM" id="SSF46689">
    <property type="entry name" value="Homeodomain-like"/>
    <property type="match status" value="2"/>
</dbReference>
<dbReference type="PROSITE" id="PS50090">
    <property type="entry name" value="MYB_LIKE"/>
    <property type="match status" value="2"/>
</dbReference>
<keyword evidence="8" id="KW-1185">Reference proteome</keyword>
<evidence type="ECO:0000313" key="7">
    <source>
        <dbReference type="EMBL" id="KAG0249091.1"/>
    </source>
</evidence>
<protein>
    <submittedName>
        <fullName evidence="7">RNA polymerase I enhancer binding protein</fullName>
    </submittedName>
</protein>
<dbReference type="GO" id="GO:0000976">
    <property type="term" value="F:transcription cis-regulatory region binding"/>
    <property type="evidence" value="ECO:0007669"/>
    <property type="project" value="TreeGrafter"/>
</dbReference>
<dbReference type="EMBL" id="JAAAJA010000871">
    <property type="protein sequence ID" value="KAG0249091.1"/>
    <property type="molecule type" value="Genomic_DNA"/>
</dbReference>
<evidence type="ECO:0000259" key="6">
    <source>
        <dbReference type="PROSITE" id="PS51294"/>
    </source>
</evidence>
<feature type="domain" description="Myb-like" evidence="5">
    <location>
        <begin position="136"/>
        <end position="198"/>
    </location>
</feature>
<dbReference type="Proteomes" id="UP000726737">
    <property type="component" value="Unassembled WGS sequence"/>
</dbReference>
<dbReference type="InterPro" id="IPR051651">
    <property type="entry name" value="DMTF1_DNA-bind_reg"/>
</dbReference>
<comment type="subcellular location">
    <subcellularLocation>
        <location evidence="1">Nucleus</location>
    </subcellularLocation>
</comment>
<dbReference type="PANTHER" id="PTHR46380:SF2">
    <property type="entry name" value="CYCLIN-D-BINDING MYB-LIKE TRANSCRIPTION FACTOR 1"/>
    <property type="match status" value="1"/>
</dbReference>
<dbReference type="InterPro" id="IPR009057">
    <property type="entry name" value="Homeodomain-like_sf"/>
</dbReference>
<dbReference type="Pfam" id="PF13921">
    <property type="entry name" value="Myb_DNA-bind_6"/>
    <property type="match status" value="1"/>
</dbReference>
<dbReference type="GO" id="GO:0003700">
    <property type="term" value="F:DNA-binding transcription factor activity"/>
    <property type="evidence" value="ECO:0007669"/>
    <property type="project" value="TreeGrafter"/>
</dbReference>
<dbReference type="InterPro" id="IPR001005">
    <property type="entry name" value="SANT/Myb"/>
</dbReference>
<feature type="domain" description="Myb-like" evidence="5">
    <location>
        <begin position="84"/>
        <end position="133"/>
    </location>
</feature>
<evidence type="ECO:0000256" key="2">
    <source>
        <dbReference type="ARBA" id="ARBA00023125"/>
    </source>
</evidence>
<dbReference type="GO" id="GO:0005634">
    <property type="term" value="C:nucleus"/>
    <property type="evidence" value="ECO:0007669"/>
    <property type="project" value="UniProtKB-SubCell"/>
</dbReference>
<keyword evidence="3" id="KW-0539">Nucleus</keyword>
<dbReference type="InterPro" id="IPR017930">
    <property type="entry name" value="Myb_dom"/>
</dbReference>
<evidence type="ECO:0000259" key="5">
    <source>
        <dbReference type="PROSITE" id="PS50090"/>
    </source>
</evidence>
<dbReference type="AlphaFoldDB" id="A0A9P6TW12"/>
<name>A0A9P6TW12_9FUNG</name>
<feature type="region of interest" description="Disordered" evidence="4">
    <location>
        <begin position="541"/>
        <end position="571"/>
    </location>
</feature>
<gene>
    <name evidence="7" type="primary">REB1_2</name>
    <name evidence="7" type="ORF">BG011_009608</name>
</gene>
<dbReference type="Gene3D" id="1.10.10.60">
    <property type="entry name" value="Homeodomain-like"/>
    <property type="match status" value="2"/>
</dbReference>
<comment type="caution">
    <text evidence="7">The sequence shown here is derived from an EMBL/GenBank/DDBJ whole genome shotgun (WGS) entry which is preliminary data.</text>
</comment>
<feature type="compositionally biased region" description="Acidic residues" evidence="4">
    <location>
        <begin position="543"/>
        <end position="571"/>
    </location>
</feature>
<evidence type="ECO:0000256" key="3">
    <source>
        <dbReference type="ARBA" id="ARBA00023242"/>
    </source>
</evidence>
<organism evidence="7 8">
    <name type="scientific">Mortierella polycephala</name>
    <dbReference type="NCBI Taxonomy" id="41804"/>
    <lineage>
        <taxon>Eukaryota</taxon>
        <taxon>Fungi</taxon>
        <taxon>Fungi incertae sedis</taxon>
        <taxon>Mucoromycota</taxon>
        <taxon>Mortierellomycotina</taxon>
        <taxon>Mortierellomycetes</taxon>
        <taxon>Mortierellales</taxon>
        <taxon>Mortierellaceae</taxon>
        <taxon>Mortierella</taxon>
    </lineage>
</organism>
<keyword evidence="2" id="KW-0238">DNA-binding</keyword>
<reference evidence="7" key="1">
    <citation type="journal article" date="2020" name="Fungal Divers.">
        <title>Resolving the Mortierellaceae phylogeny through synthesis of multi-gene phylogenetics and phylogenomics.</title>
        <authorList>
            <person name="Vandepol N."/>
            <person name="Liber J."/>
            <person name="Desiro A."/>
            <person name="Na H."/>
            <person name="Kennedy M."/>
            <person name="Barry K."/>
            <person name="Grigoriev I.V."/>
            <person name="Miller A.N."/>
            <person name="O'Donnell K."/>
            <person name="Stajich J.E."/>
            <person name="Bonito G."/>
        </authorList>
    </citation>
    <scope>NUCLEOTIDE SEQUENCE</scope>
    <source>
        <strain evidence="7">KOD948</strain>
    </source>
</reference>
<evidence type="ECO:0000256" key="1">
    <source>
        <dbReference type="ARBA" id="ARBA00004123"/>
    </source>
</evidence>
<evidence type="ECO:0000256" key="4">
    <source>
        <dbReference type="SAM" id="MobiDB-lite"/>
    </source>
</evidence>
<sequence>MSLGIKYRTGRFTNHEDELIRQTIREYMERNNIDEEELKVWFSKSNRNSNPLERRFNSLWVAIAVRLETRPVHNIYLHLRRMYHPNNNVGLWSKEDDEKLVRLYAKYKGQWTIIGDELGRMADGCRDRYRNFLKDKDTANKGAWTLEEDERLLDIMREVLKKQGKSFDDTTFPWTVISGKMNGTRSRHQCRWRYTLVLRDRMEKVEFVDSKLTAIMKARRASNKDSGEKRSQDLEEHEKAILRETKRSILRGEESQQALAKTLRGALADVLMNDPSRTLEEDGTTKNSRRGVKQASYQLLDALKMVIESGKKYRSEVDWDKIARKLRTRVEESNAVPLAKITNACELFRSQMDKHTGDEEESIAATAAYEALKAAEVAAQAESMRARLSTIEGHRIKNGLEYLRLRPGNKNGQYKDIIPFMVAKTKRHLENSKYAKDANIQAAIAGLDGPISDTSLADMMSQQAIVDEACDAVLKSLETYFPLWTSGDDDEATSALASISMGLEMVNDALTKSGLPPIESRSLTRRASKAAKVTEEVFRTDEYLTDTDISDDDDDDDDVVKNEESDESIDD</sequence>
<accession>A0A9P6TW12</accession>
<feature type="domain" description="HTH myb-type" evidence="6">
    <location>
        <begin position="84"/>
        <end position="137"/>
    </location>
</feature>
<dbReference type="SMART" id="SM00717">
    <property type="entry name" value="SANT"/>
    <property type="match status" value="3"/>
</dbReference>
<evidence type="ECO:0000313" key="8">
    <source>
        <dbReference type="Proteomes" id="UP000726737"/>
    </source>
</evidence>
<dbReference type="PANTHER" id="PTHR46380">
    <property type="entry name" value="CYCLIN-D-BINDING MYB-LIKE TRANSCRIPTION FACTOR 1"/>
    <property type="match status" value="1"/>
</dbReference>
<dbReference type="PROSITE" id="PS51294">
    <property type="entry name" value="HTH_MYB"/>
    <property type="match status" value="1"/>
</dbReference>
<proteinExistence type="predicted"/>
<dbReference type="OrthoDB" id="39591at2759"/>